<name>A0A644WLC5_9ZZZZ</name>
<dbReference type="Pfam" id="PF04294">
    <property type="entry name" value="VanW"/>
    <property type="match status" value="1"/>
</dbReference>
<feature type="region of interest" description="Disordered" evidence="1">
    <location>
        <begin position="1"/>
        <end position="61"/>
    </location>
</feature>
<dbReference type="EMBL" id="VSSQ01001037">
    <property type="protein sequence ID" value="MPM04419.1"/>
    <property type="molecule type" value="Genomic_DNA"/>
</dbReference>
<feature type="transmembrane region" description="Helical" evidence="2">
    <location>
        <begin position="70"/>
        <end position="91"/>
    </location>
</feature>
<gene>
    <name evidence="4" type="ORF">SDC9_50696</name>
</gene>
<dbReference type="PANTHER" id="PTHR35788">
    <property type="entry name" value="EXPORTED PROTEIN-RELATED"/>
    <property type="match status" value="1"/>
</dbReference>
<keyword evidence="2" id="KW-1133">Transmembrane helix</keyword>
<evidence type="ECO:0000259" key="3">
    <source>
        <dbReference type="Pfam" id="PF12229"/>
    </source>
</evidence>
<evidence type="ECO:0000256" key="2">
    <source>
        <dbReference type="SAM" id="Phobius"/>
    </source>
</evidence>
<comment type="caution">
    <text evidence="4">The sequence shown here is derived from an EMBL/GenBank/DDBJ whole genome shotgun (WGS) entry which is preliminary data.</text>
</comment>
<evidence type="ECO:0000256" key="1">
    <source>
        <dbReference type="SAM" id="MobiDB-lite"/>
    </source>
</evidence>
<dbReference type="AlphaFoldDB" id="A0A644WLC5"/>
<organism evidence="4">
    <name type="scientific">bioreactor metagenome</name>
    <dbReference type="NCBI Taxonomy" id="1076179"/>
    <lineage>
        <taxon>unclassified sequences</taxon>
        <taxon>metagenomes</taxon>
        <taxon>ecological metagenomes</taxon>
    </lineage>
</organism>
<dbReference type="InterPro" id="IPR052913">
    <property type="entry name" value="Glycopeptide_resist_protein"/>
</dbReference>
<sequence>MYEKYSGLPDTTKSASQANGRSNGRPAARNANNEGTHGGMDVYYSPNRGGSSSSGKRKNGKKAKLRKRRFVLALMTVVFLALIIVAVVVLARSCSDGGTVDLTTGKFRSEVYINGMNLSGKSVDEVRSQLESNETYALNNIAISLSSDAVNATITGADMKASSNLNEIIQNALDGGANQVYYTTISIDETALTQRLEDINASLNSAPTEPSFTVEISESGKPSFNYVDGSPGYGLDVASTMQMVKDAIAAGQLQTTIQPVVTAVQPTQTIADLQAHTALIGDFTTTYDFKGTAEDTESQRAIIPNRAFNVEKAASIINNNVVKPGESWSFNEVVGDRTEENGWLEANGIFGGDKYDLQFGGGVCQVSTTLYNALLEAYPYFEGTFDRKKHTIPSTYVEKGLDATVDTGRIDFGFTNQSDYPIYIFAYVSKNKMATTRKRDLHVLIYGEALPEGTEYKTRPEIMETIPAGEDIIINSSSMYVTDEPQTIADRRDGYVVDVYIDRYLNGQLQESIFLYTDRYPGNPAKIKVGTKATPEPTVTPEPTT</sequence>
<feature type="domain" description="YoaR-like putative peptidoglycan binding" evidence="3">
    <location>
        <begin position="149"/>
        <end position="254"/>
    </location>
</feature>
<keyword evidence="2" id="KW-0472">Membrane</keyword>
<reference evidence="4" key="1">
    <citation type="submission" date="2019-08" db="EMBL/GenBank/DDBJ databases">
        <authorList>
            <person name="Kucharzyk K."/>
            <person name="Murdoch R.W."/>
            <person name="Higgins S."/>
            <person name="Loffler F."/>
        </authorList>
    </citation>
    <scope>NUCLEOTIDE SEQUENCE</scope>
</reference>
<dbReference type="InterPro" id="IPR022029">
    <property type="entry name" value="YoaR-like_PG-bd"/>
</dbReference>
<keyword evidence="2" id="KW-0812">Transmembrane</keyword>
<dbReference type="InterPro" id="IPR007391">
    <property type="entry name" value="Vancomycin_resist_VanW"/>
</dbReference>
<protein>
    <recommendedName>
        <fullName evidence="3">YoaR-like putative peptidoglycan binding domain-containing protein</fullName>
    </recommendedName>
</protein>
<evidence type="ECO:0000313" key="4">
    <source>
        <dbReference type="EMBL" id="MPM04419.1"/>
    </source>
</evidence>
<proteinExistence type="predicted"/>
<accession>A0A644WLC5</accession>
<feature type="compositionally biased region" description="Polar residues" evidence="1">
    <location>
        <begin position="9"/>
        <end position="22"/>
    </location>
</feature>
<dbReference type="PANTHER" id="PTHR35788:SF1">
    <property type="entry name" value="EXPORTED PROTEIN"/>
    <property type="match status" value="1"/>
</dbReference>
<dbReference type="Pfam" id="PF12229">
    <property type="entry name" value="PG_binding_4"/>
    <property type="match status" value="1"/>
</dbReference>